<dbReference type="AlphaFoldDB" id="A0AAD4QRG9"/>
<dbReference type="EMBL" id="JAKKPZ010000766">
    <property type="protein sequence ID" value="KAI1692444.1"/>
    <property type="molecule type" value="Genomic_DNA"/>
</dbReference>
<accession>A0AAD4QRG9</accession>
<name>A0AAD4QRG9_9BILA</name>
<reference evidence="1" key="1">
    <citation type="submission" date="2022-01" db="EMBL/GenBank/DDBJ databases">
        <title>Genome Sequence Resource for Two Populations of Ditylenchus destructor, the Migratory Endoparasitic Phytonematode.</title>
        <authorList>
            <person name="Zhang H."/>
            <person name="Lin R."/>
            <person name="Xie B."/>
        </authorList>
    </citation>
    <scope>NUCLEOTIDE SEQUENCE</scope>
    <source>
        <strain evidence="1">BazhouSP</strain>
    </source>
</reference>
<gene>
    <name evidence="1" type="ORF">DdX_21249</name>
</gene>
<dbReference type="Proteomes" id="UP001201812">
    <property type="component" value="Unassembled WGS sequence"/>
</dbReference>
<evidence type="ECO:0000313" key="2">
    <source>
        <dbReference type="Proteomes" id="UP001201812"/>
    </source>
</evidence>
<proteinExistence type="predicted"/>
<protein>
    <submittedName>
        <fullName evidence="1">Uncharacterized protein</fullName>
    </submittedName>
</protein>
<keyword evidence="2" id="KW-1185">Reference proteome</keyword>
<organism evidence="1 2">
    <name type="scientific">Ditylenchus destructor</name>
    <dbReference type="NCBI Taxonomy" id="166010"/>
    <lineage>
        <taxon>Eukaryota</taxon>
        <taxon>Metazoa</taxon>
        <taxon>Ecdysozoa</taxon>
        <taxon>Nematoda</taxon>
        <taxon>Chromadorea</taxon>
        <taxon>Rhabditida</taxon>
        <taxon>Tylenchina</taxon>
        <taxon>Tylenchomorpha</taxon>
        <taxon>Sphaerularioidea</taxon>
        <taxon>Anguinidae</taxon>
        <taxon>Anguininae</taxon>
        <taxon>Ditylenchus</taxon>
    </lineage>
</organism>
<sequence>MADVTGYWWFEKPGATFYYTRVYHNSPVDHCWMHIVLFDYYISNINYETVSSIRFRNLRYKTSMTIQNLHDMDFKSFRAWRLLRAIFQQCIDVALDNARDEGQEADRIGVAIITPKLERNIYMTPFKITDSSAGQIYSKFHWVELNSNRTGPREILSLPFTIEITTLEKRN</sequence>
<evidence type="ECO:0000313" key="1">
    <source>
        <dbReference type="EMBL" id="KAI1692444.1"/>
    </source>
</evidence>
<comment type="caution">
    <text evidence="1">The sequence shown here is derived from an EMBL/GenBank/DDBJ whole genome shotgun (WGS) entry which is preliminary data.</text>
</comment>